<organism evidence="5 6">
    <name type="scientific">Candidatus Trichorickettsia mobilis</name>
    <dbReference type="NCBI Taxonomy" id="1346319"/>
    <lineage>
        <taxon>Bacteria</taxon>
        <taxon>Pseudomonadati</taxon>
        <taxon>Pseudomonadota</taxon>
        <taxon>Alphaproteobacteria</taxon>
        <taxon>Rickettsiales</taxon>
        <taxon>Rickettsiaceae</taxon>
        <taxon>Rickettsieae</taxon>
        <taxon>Candidatus Trichorickettsia</taxon>
    </lineage>
</organism>
<feature type="domain" description="Glyceraldehyde 3-phosphate dehydrogenase NAD(P) binding" evidence="4">
    <location>
        <begin position="1"/>
        <end position="149"/>
    </location>
</feature>
<dbReference type="InterPro" id="IPR020829">
    <property type="entry name" value="GlycerAld_3-P_DH_cat"/>
</dbReference>
<evidence type="ECO:0000259" key="4">
    <source>
        <dbReference type="SMART" id="SM00846"/>
    </source>
</evidence>
<dbReference type="Pfam" id="PF00044">
    <property type="entry name" value="Gp_dh_N"/>
    <property type="match status" value="1"/>
</dbReference>
<keyword evidence="2" id="KW-0560">Oxidoreductase</keyword>
<name>A0ABZ0UVB0_9RICK</name>
<dbReference type="SMART" id="SM00846">
    <property type="entry name" value="Gp_dh_N"/>
    <property type="match status" value="1"/>
</dbReference>
<gene>
    <name evidence="5" type="ORF">Trichorick_00754</name>
</gene>
<keyword evidence="6" id="KW-1185">Reference proteome</keyword>
<dbReference type="CDD" id="cd18126">
    <property type="entry name" value="GAPDH_I_C"/>
    <property type="match status" value="1"/>
</dbReference>
<dbReference type="Proteomes" id="UP001326613">
    <property type="component" value="Chromosome"/>
</dbReference>
<dbReference type="Gene3D" id="3.40.50.720">
    <property type="entry name" value="NAD(P)-binding Rossmann-like Domain"/>
    <property type="match status" value="1"/>
</dbReference>
<dbReference type="PRINTS" id="PR00078">
    <property type="entry name" value="G3PDHDRGNASE"/>
</dbReference>
<dbReference type="InterPro" id="IPR036291">
    <property type="entry name" value="NAD(P)-bd_dom_sf"/>
</dbReference>
<evidence type="ECO:0000256" key="1">
    <source>
        <dbReference type="ARBA" id="ARBA00007406"/>
    </source>
</evidence>
<dbReference type="SUPFAM" id="SSF55347">
    <property type="entry name" value="Glyceraldehyde-3-phosphate dehydrogenase-like, C-terminal domain"/>
    <property type="match status" value="1"/>
</dbReference>
<accession>A0ABZ0UVB0</accession>
<dbReference type="InterPro" id="IPR020828">
    <property type="entry name" value="GlycerAld_3-P_DH_NAD(P)-bd"/>
</dbReference>
<dbReference type="Gene3D" id="3.30.360.10">
    <property type="entry name" value="Dihydrodipicolinate Reductase, domain 2"/>
    <property type="match status" value="1"/>
</dbReference>
<dbReference type="SUPFAM" id="SSF51735">
    <property type="entry name" value="NAD(P)-binding Rossmann-fold domains"/>
    <property type="match status" value="1"/>
</dbReference>
<dbReference type="RefSeq" id="WP_323737694.1">
    <property type="nucleotide sequence ID" value="NZ_CP112932.1"/>
</dbReference>
<reference evidence="5 6" key="1">
    <citation type="submission" date="2022-10" db="EMBL/GenBank/DDBJ databases">
        <title>Host association and intracellularity evolved multiple times independently in the Rickettsiales.</title>
        <authorList>
            <person name="Castelli M."/>
            <person name="Nardi T."/>
            <person name="Gammuto L."/>
            <person name="Bellinzona G."/>
            <person name="Sabaneyeva E."/>
            <person name="Potekhin A."/>
            <person name="Serra V."/>
            <person name="Petroni G."/>
            <person name="Sassera D."/>
        </authorList>
    </citation>
    <scope>NUCLEOTIDE SEQUENCE [LARGE SCALE GENOMIC DNA]</scope>
    <source>
        <strain evidence="5 6">Kr 154-4</strain>
    </source>
</reference>
<protein>
    <submittedName>
        <fullName evidence="5">Glyceraldehyde-3-phosphate dehydrogenase type I</fullName>
    </submittedName>
</protein>
<evidence type="ECO:0000313" key="5">
    <source>
        <dbReference type="EMBL" id="WPY00864.1"/>
    </source>
</evidence>
<dbReference type="Pfam" id="PF02800">
    <property type="entry name" value="Gp_dh_C"/>
    <property type="match status" value="1"/>
</dbReference>
<dbReference type="InterPro" id="IPR006424">
    <property type="entry name" value="Glyceraldehyde-3-P_DH_1"/>
</dbReference>
<dbReference type="EMBL" id="CP112932">
    <property type="protein sequence ID" value="WPY00864.1"/>
    <property type="molecule type" value="Genomic_DNA"/>
</dbReference>
<evidence type="ECO:0000313" key="6">
    <source>
        <dbReference type="Proteomes" id="UP001326613"/>
    </source>
</evidence>
<dbReference type="CDD" id="cd05214">
    <property type="entry name" value="GAPDH_I_N"/>
    <property type="match status" value="1"/>
</dbReference>
<dbReference type="InterPro" id="IPR020831">
    <property type="entry name" value="GlycerAld/Erythrose_P_DH"/>
</dbReference>
<dbReference type="NCBIfam" id="TIGR01534">
    <property type="entry name" value="GAPDH-I"/>
    <property type="match status" value="1"/>
</dbReference>
<evidence type="ECO:0000256" key="3">
    <source>
        <dbReference type="RuleBase" id="RU000397"/>
    </source>
</evidence>
<evidence type="ECO:0000256" key="2">
    <source>
        <dbReference type="ARBA" id="ARBA00023002"/>
    </source>
</evidence>
<dbReference type="PANTHER" id="PTHR43148">
    <property type="entry name" value="GLYCERALDEHYDE-3-PHOSPHATE DEHYDROGENASE 2"/>
    <property type="match status" value="1"/>
</dbReference>
<proteinExistence type="inferred from homology"/>
<sequence length="331" mass="36108">MNIAINGLGRIGRLVFRSAIARGDHQIVALNTPSDISTVCHLINYDSIHGRSDIIAKAGDRHLIIQDQQIPVFHHQSPADIPWKDFDVDIVLECSGKFTDKNKAAFHLASGAKKVIISAPAVDVDKIIIIGINHQDIAKNDDIISIGSCTTNALVPVAKVLHDHFNIEAGYVTTIHAYTGDQNIVDASHKDLQRARAAFTSMIPTKTGAAATIGLVLPELKGKLDGSAVRVPVANVSLIDFTFTASKKLEIFSINEAMINASNSYLKGILGIAAANLVSIDFNHTSYSSIFDPSETKIVTPYFARVLSWYDNEWAFAQRMLDCCDILKKFL</sequence>
<comment type="similarity">
    <text evidence="1 3">Belongs to the glyceraldehyde-3-phosphate dehydrogenase family.</text>
</comment>
<dbReference type="PIRSF" id="PIRSF000149">
    <property type="entry name" value="GAP_DH"/>
    <property type="match status" value="1"/>
</dbReference>